<evidence type="ECO:0000256" key="1">
    <source>
        <dbReference type="SAM" id="MobiDB-lite"/>
    </source>
</evidence>
<evidence type="ECO:0000313" key="3">
    <source>
        <dbReference type="Proteomes" id="UP000653308"/>
    </source>
</evidence>
<organism evidence="2 3">
    <name type="scientific">Streptomyces djakartensis</name>
    <dbReference type="NCBI Taxonomy" id="68193"/>
    <lineage>
        <taxon>Bacteria</taxon>
        <taxon>Bacillati</taxon>
        <taxon>Actinomycetota</taxon>
        <taxon>Actinomycetes</taxon>
        <taxon>Kitasatosporales</taxon>
        <taxon>Streptomycetaceae</taxon>
        <taxon>Streptomyces</taxon>
    </lineage>
</organism>
<dbReference type="EMBL" id="BMWE01000006">
    <property type="protein sequence ID" value="GGY17309.1"/>
    <property type="molecule type" value="Genomic_DNA"/>
</dbReference>
<name>A0ABQ2ZID7_9ACTN</name>
<feature type="region of interest" description="Disordered" evidence="1">
    <location>
        <begin position="31"/>
        <end position="67"/>
    </location>
</feature>
<accession>A0ABQ2ZID7</accession>
<proteinExistence type="predicted"/>
<gene>
    <name evidence="2" type="ORF">GCM10010384_24150</name>
</gene>
<dbReference type="Proteomes" id="UP000653308">
    <property type="component" value="Unassembled WGS sequence"/>
</dbReference>
<keyword evidence="3" id="KW-1185">Reference proteome</keyword>
<protein>
    <submittedName>
        <fullName evidence="2">Uncharacterized protein</fullName>
    </submittedName>
</protein>
<reference evidence="3" key="1">
    <citation type="journal article" date="2019" name="Int. J. Syst. Evol. Microbiol.">
        <title>The Global Catalogue of Microorganisms (GCM) 10K type strain sequencing project: providing services to taxonomists for standard genome sequencing and annotation.</title>
        <authorList>
            <consortium name="The Broad Institute Genomics Platform"/>
            <consortium name="The Broad Institute Genome Sequencing Center for Infectious Disease"/>
            <person name="Wu L."/>
            <person name="Ma J."/>
        </authorList>
    </citation>
    <scope>NUCLEOTIDE SEQUENCE [LARGE SCALE GENOMIC DNA]</scope>
    <source>
        <strain evidence="3">JCM 4957</strain>
    </source>
</reference>
<sequence>MSRADLAGPSAGPSGSDVWEVVVLMPCLQPPRQMRHNGAPRYRGPGPPRNGPPGAYEKSRRQVSGPG</sequence>
<evidence type="ECO:0000313" key="2">
    <source>
        <dbReference type="EMBL" id="GGY17309.1"/>
    </source>
</evidence>
<comment type="caution">
    <text evidence="2">The sequence shown here is derived from an EMBL/GenBank/DDBJ whole genome shotgun (WGS) entry which is preliminary data.</text>
</comment>